<dbReference type="EMBL" id="JAAAIM010000192">
    <property type="protein sequence ID" value="KAG0292571.1"/>
    <property type="molecule type" value="Genomic_DNA"/>
</dbReference>
<evidence type="ECO:0000256" key="1">
    <source>
        <dbReference type="SAM" id="MobiDB-lite"/>
    </source>
</evidence>
<feature type="compositionally biased region" description="Basic residues" evidence="1">
    <location>
        <begin position="108"/>
        <end position="126"/>
    </location>
</feature>
<organism evidence="2 3">
    <name type="scientific">Linnemannia gamsii</name>
    <dbReference type="NCBI Taxonomy" id="64522"/>
    <lineage>
        <taxon>Eukaryota</taxon>
        <taxon>Fungi</taxon>
        <taxon>Fungi incertae sedis</taxon>
        <taxon>Mucoromycota</taxon>
        <taxon>Mortierellomycotina</taxon>
        <taxon>Mortierellomycetes</taxon>
        <taxon>Mortierellales</taxon>
        <taxon>Mortierellaceae</taxon>
        <taxon>Linnemannia</taxon>
    </lineage>
</organism>
<proteinExistence type="predicted"/>
<gene>
    <name evidence="2" type="ORF">BGZ96_003994</name>
</gene>
<dbReference type="Proteomes" id="UP001194696">
    <property type="component" value="Unassembled WGS sequence"/>
</dbReference>
<feature type="region of interest" description="Disordered" evidence="1">
    <location>
        <begin position="96"/>
        <end position="216"/>
    </location>
</feature>
<feature type="compositionally biased region" description="Basic and acidic residues" evidence="1">
    <location>
        <begin position="202"/>
        <end position="214"/>
    </location>
</feature>
<reference evidence="2 3" key="1">
    <citation type="journal article" date="2020" name="Fungal Divers.">
        <title>Resolving the Mortierellaceae phylogeny through synthesis of multi-gene phylogenetics and phylogenomics.</title>
        <authorList>
            <person name="Vandepol N."/>
            <person name="Liber J."/>
            <person name="Desiro A."/>
            <person name="Na H."/>
            <person name="Kennedy M."/>
            <person name="Barry K."/>
            <person name="Grigoriev I.V."/>
            <person name="Miller A.N."/>
            <person name="O'Donnell K."/>
            <person name="Stajich J.E."/>
            <person name="Bonito G."/>
        </authorList>
    </citation>
    <scope>NUCLEOTIDE SEQUENCE [LARGE SCALE GENOMIC DNA]</scope>
    <source>
        <strain evidence="2 3">AD045</strain>
    </source>
</reference>
<feature type="compositionally biased region" description="Basic and acidic residues" evidence="1">
    <location>
        <begin position="148"/>
        <end position="158"/>
    </location>
</feature>
<feature type="compositionally biased region" description="Basic and acidic residues" evidence="1">
    <location>
        <begin position="168"/>
        <end position="194"/>
    </location>
</feature>
<protein>
    <submittedName>
        <fullName evidence="2">Uncharacterized protein</fullName>
    </submittedName>
</protein>
<accession>A0ABQ7K6A0</accession>
<keyword evidence="3" id="KW-1185">Reference proteome</keyword>
<evidence type="ECO:0000313" key="2">
    <source>
        <dbReference type="EMBL" id="KAG0292571.1"/>
    </source>
</evidence>
<feature type="compositionally biased region" description="Basic and acidic residues" evidence="1">
    <location>
        <begin position="1"/>
        <end position="13"/>
    </location>
</feature>
<comment type="caution">
    <text evidence="2">The sequence shown here is derived from an EMBL/GenBank/DDBJ whole genome shotgun (WGS) entry which is preliminary data.</text>
</comment>
<feature type="compositionally biased region" description="Low complexity" evidence="1">
    <location>
        <begin position="133"/>
        <end position="146"/>
    </location>
</feature>
<feature type="region of interest" description="Disordered" evidence="1">
    <location>
        <begin position="1"/>
        <end position="30"/>
    </location>
</feature>
<evidence type="ECO:0000313" key="3">
    <source>
        <dbReference type="Proteomes" id="UP001194696"/>
    </source>
</evidence>
<name>A0ABQ7K6A0_9FUNG</name>
<sequence length="320" mass="36456">MTKDTNKAKDNKATRVPGTFDNATGKRKKKLDELVHTGPRRLVPKKMVDKIDVVGVEQEIGWIWGCAAEKPVEEDVTQEQRDSTSAVHIVKEHRALEEVAFPSPPTCSRHRKKKTIPSKQAPRKVKATPNVQDNVTSDTTSTNTDVYEQSKESSDQKALDGTVGGINGKDEGKDDHKELEQDKAKCEDKDKEQDPDNMVTLKQDEQREMEEDRKKRLGRRLRKDLKKGLRMQKNLHMKLHSQLKLQKDLDMTKAILTELEKGLKLQKMVVNGLRMRKDQDQDQEHEHDLHELSLLRVKICEDSSARHALTLTVDIQAPAA</sequence>